<sequence>MSVYKKFYEEFKGGYYMHATLGIIASSCLGSVAALLILNSGSRAIEMVELFWITSVCMGYNAAVLSNLNKSWVFNLLIISVLSSILLTFYHLAVL</sequence>
<evidence type="ECO:0000313" key="3">
    <source>
        <dbReference type="Proteomes" id="UP001597357"/>
    </source>
</evidence>
<accession>A0ABW5SE21</accession>
<reference evidence="3" key="1">
    <citation type="journal article" date="2019" name="Int. J. Syst. Evol. Microbiol.">
        <title>The Global Catalogue of Microorganisms (GCM) 10K type strain sequencing project: providing services to taxonomists for standard genome sequencing and annotation.</title>
        <authorList>
            <consortium name="The Broad Institute Genomics Platform"/>
            <consortium name="The Broad Institute Genome Sequencing Center for Infectious Disease"/>
            <person name="Wu L."/>
            <person name="Ma J."/>
        </authorList>
    </citation>
    <scope>NUCLEOTIDE SEQUENCE [LARGE SCALE GENOMIC DNA]</scope>
    <source>
        <strain evidence="3">KCTC 42255</strain>
    </source>
</reference>
<evidence type="ECO:0000256" key="1">
    <source>
        <dbReference type="SAM" id="Phobius"/>
    </source>
</evidence>
<dbReference type="EMBL" id="JBHULZ010000023">
    <property type="protein sequence ID" value="MFD2697427.1"/>
    <property type="molecule type" value="Genomic_DNA"/>
</dbReference>
<dbReference type="RefSeq" id="WP_379045253.1">
    <property type="nucleotide sequence ID" value="NZ_JBHULZ010000023.1"/>
</dbReference>
<evidence type="ECO:0000313" key="2">
    <source>
        <dbReference type="EMBL" id="MFD2697427.1"/>
    </source>
</evidence>
<dbReference type="PROSITE" id="PS51257">
    <property type="entry name" value="PROKAR_LIPOPROTEIN"/>
    <property type="match status" value="1"/>
</dbReference>
<keyword evidence="1" id="KW-1133">Transmembrane helix</keyword>
<protein>
    <submittedName>
        <fullName evidence="2">Uncharacterized protein</fullName>
    </submittedName>
</protein>
<dbReference type="Proteomes" id="UP001597357">
    <property type="component" value="Unassembled WGS sequence"/>
</dbReference>
<keyword evidence="3" id="KW-1185">Reference proteome</keyword>
<feature type="transmembrane region" description="Helical" evidence="1">
    <location>
        <begin position="72"/>
        <end position="93"/>
    </location>
</feature>
<keyword evidence="1" id="KW-0812">Transmembrane</keyword>
<feature type="transmembrane region" description="Helical" evidence="1">
    <location>
        <begin position="15"/>
        <end position="38"/>
    </location>
</feature>
<organism evidence="2 3">
    <name type="scientific">Mesonia sediminis</name>
    <dbReference type="NCBI Taxonomy" id="1703946"/>
    <lineage>
        <taxon>Bacteria</taxon>
        <taxon>Pseudomonadati</taxon>
        <taxon>Bacteroidota</taxon>
        <taxon>Flavobacteriia</taxon>
        <taxon>Flavobacteriales</taxon>
        <taxon>Flavobacteriaceae</taxon>
        <taxon>Mesonia</taxon>
    </lineage>
</organism>
<proteinExistence type="predicted"/>
<keyword evidence="1" id="KW-0472">Membrane</keyword>
<gene>
    <name evidence="2" type="ORF">ACFSQ0_05450</name>
</gene>
<name>A0ABW5SE21_9FLAO</name>
<comment type="caution">
    <text evidence="2">The sequence shown here is derived from an EMBL/GenBank/DDBJ whole genome shotgun (WGS) entry which is preliminary data.</text>
</comment>